<evidence type="ECO:0000313" key="2">
    <source>
        <dbReference type="WBParaSite" id="L893_g29365.t1"/>
    </source>
</evidence>
<keyword evidence="1" id="KW-1185">Reference proteome</keyword>
<dbReference type="AlphaFoldDB" id="A0A1I7ZSJ3"/>
<evidence type="ECO:0000313" key="1">
    <source>
        <dbReference type="Proteomes" id="UP000095287"/>
    </source>
</evidence>
<reference evidence="2" key="1">
    <citation type="submission" date="2016-11" db="UniProtKB">
        <authorList>
            <consortium name="WormBaseParasite"/>
        </authorList>
    </citation>
    <scope>IDENTIFICATION</scope>
</reference>
<accession>A0A1I7ZSJ3</accession>
<protein>
    <submittedName>
        <fullName evidence="2">Uncharacterized protein</fullName>
    </submittedName>
</protein>
<proteinExistence type="predicted"/>
<sequence length="99" mass="11560">MQRPEIESDDLEVCSKEECDYSDRSIRYSPETRQIGLYRIGEHQTESKQKETCESDICIAVRYRSASTSPIRLIEITAWQQIQLIFRGGCCHESQRMVL</sequence>
<name>A0A1I7ZSJ3_9BILA</name>
<dbReference type="WBParaSite" id="L893_g29365.t1">
    <property type="protein sequence ID" value="L893_g29365.t1"/>
    <property type="gene ID" value="L893_g29365"/>
</dbReference>
<dbReference type="Proteomes" id="UP000095287">
    <property type="component" value="Unplaced"/>
</dbReference>
<organism evidence="1 2">
    <name type="scientific">Steinernema glaseri</name>
    <dbReference type="NCBI Taxonomy" id="37863"/>
    <lineage>
        <taxon>Eukaryota</taxon>
        <taxon>Metazoa</taxon>
        <taxon>Ecdysozoa</taxon>
        <taxon>Nematoda</taxon>
        <taxon>Chromadorea</taxon>
        <taxon>Rhabditida</taxon>
        <taxon>Tylenchina</taxon>
        <taxon>Panagrolaimomorpha</taxon>
        <taxon>Strongyloidoidea</taxon>
        <taxon>Steinernematidae</taxon>
        <taxon>Steinernema</taxon>
    </lineage>
</organism>